<dbReference type="Proteomes" id="UP000007801">
    <property type="component" value="Unassembled WGS sequence"/>
</dbReference>
<feature type="domain" description="CFAP91" evidence="8">
    <location>
        <begin position="162"/>
        <end position="320"/>
    </location>
</feature>
<keyword evidence="2" id="KW-0963">Cytoplasm</keyword>
<dbReference type="STRING" id="7217.A0A0P8ZEL6"/>
<dbReference type="Pfam" id="PF14738">
    <property type="entry name" value="CFAP91"/>
    <property type="match status" value="1"/>
</dbReference>
<evidence type="ECO:0000256" key="3">
    <source>
        <dbReference type="ARBA" id="ARBA00023212"/>
    </source>
</evidence>
<comment type="similarity">
    <text evidence="5">Belongs to the CFAP91 family.</text>
</comment>
<dbReference type="EMBL" id="CH902620">
    <property type="protein sequence ID" value="KPU73123.1"/>
    <property type="molecule type" value="Genomic_DNA"/>
</dbReference>
<protein>
    <recommendedName>
        <fullName evidence="6">Cilia- and flagella-associated protein 91</fullName>
    </recommendedName>
</protein>
<accession>A0A0P8ZEL6</accession>
<feature type="region of interest" description="Disordered" evidence="7">
    <location>
        <begin position="88"/>
        <end position="107"/>
    </location>
</feature>
<evidence type="ECO:0000259" key="8">
    <source>
        <dbReference type="Pfam" id="PF14738"/>
    </source>
</evidence>
<dbReference type="AlphaFoldDB" id="A0A0P8ZEL6"/>
<comment type="subcellular location">
    <subcellularLocation>
        <location evidence="1">Cytoplasm</location>
        <location evidence="1">Cytoskeleton</location>
        <location evidence="1">Cilium axoneme</location>
    </subcellularLocation>
</comment>
<sequence>MRGRKRSLMRENIMRFLLEERSLAPEKPPTPISSPKKEKEKPKPKPKPTNSRQHHKVDLILSRKTGKPTPQSLSSCLITTSPIIRMAGGANNPAERSTGKLPTTDSQCPLKAPGIQFLMHRETNVSTHEVKMSPSVTPFIKPSPQCTKSKIPDDRPFKDQRTQTLYRESSAQTLAYLPNVLDKKQTLELFSLPSVLPGEGPPGLNEVEILDRARKRWEFKEVLKTNLNILSKDAKKKAIKIQYKSILEAFEWEQWIQREEYIQECQMMRLEIVIKMFDKREKQMHTASKSRIEKACEEIEKRRLADLQKNEIQYNRGMRRLEMTLSKIPRKWEKQSPLEALGSMCSEFYAPLLRHGVDPARRSFVSKTKRKAFDMRIDDLEKQVNMSNLICPFRKLKDWSKPKEPIREYEQNFCNEEHLQTLFEDLKILRTQKKEYKEEPKCLFKRPKPVIQREASVFNLTHFGGLYDRHGYDVLRSDRKKSAMEWDPKGYFLPPQAKTDLMKKERYKQDLENILNSYEGTYIGWVMQFLSDEMSRLQEQRKLHFFCMMAQKERWRREAEEGGLRQKENELRFLYEELFQEINSANNEVATKYINNILDTDAVYETQNQAIISVTHLAKQIDADLERWLESFKLIQNPLTFIPLRMMLKDMLVPDLDAAQRRHESSLIVQHVLEDVLFPGIWEELDPFDIGTTLTSDLIDRLIDNDLYLFSTDSEDDVPRKLSWYEARAIIRKLIRQAVPGKRWMEENERIACTIYTSFLDELFAEIEYRMENPPPVNPNDIAHLHATMSHNRIALTDDIRQNEAIDLTTLMNLPSFSDTEVKKVQLLALIKKIKWDQITKDLKNLDVYQGSDPDEFDIYIKTENINPMHDLKPCLSEVFSITSTLDVAEEEDLQPFRGRRKTNEVDLDSTLYEFDAVISSIELKDTVEEKNIESSESPPKMDEKTSIFVGSTIVQPFVNRDTQASIERRLIRNRPKTIIPSATNSSENLAKTDTSGYSNFSEVAKKKFSVIAPVGIDDRHSVISFSPEKKSQKSDHQLSFIDLDNTQSGQVVSIFQSLKSIIPEQHSDDDLLIRNHERRTINSKSTPNINTNTNLSE</sequence>
<feature type="region of interest" description="Disordered" evidence="7">
    <location>
        <begin position="129"/>
        <end position="157"/>
    </location>
</feature>
<dbReference type="PANTHER" id="PTHR22455">
    <property type="entry name" value="CILIA- AND FLAGELLA-ASSOCIATED PROTEIN 91"/>
    <property type="match status" value="1"/>
</dbReference>
<dbReference type="GO" id="GO:0005930">
    <property type="term" value="C:axoneme"/>
    <property type="evidence" value="ECO:0007669"/>
    <property type="project" value="UniProtKB-SubCell"/>
</dbReference>
<keyword evidence="3" id="KW-0206">Cytoskeleton</keyword>
<reference evidence="9 10" key="1">
    <citation type="journal article" date="2007" name="Nature">
        <title>Evolution of genes and genomes on the Drosophila phylogeny.</title>
        <authorList>
            <consortium name="Drosophila 12 Genomes Consortium"/>
            <person name="Clark A.G."/>
            <person name="Eisen M.B."/>
            <person name="Smith D.R."/>
            <person name="Bergman C.M."/>
            <person name="Oliver B."/>
            <person name="Markow T.A."/>
            <person name="Kaufman T.C."/>
            <person name="Kellis M."/>
            <person name="Gelbart W."/>
            <person name="Iyer V.N."/>
            <person name="Pollard D.A."/>
            <person name="Sackton T.B."/>
            <person name="Larracuente A.M."/>
            <person name="Singh N.D."/>
            <person name="Abad J.P."/>
            <person name="Abt D.N."/>
            <person name="Adryan B."/>
            <person name="Aguade M."/>
            <person name="Akashi H."/>
            <person name="Anderson W.W."/>
            <person name="Aquadro C.F."/>
            <person name="Ardell D.H."/>
            <person name="Arguello R."/>
            <person name="Artieri C.G."/>
            <person name="Barbash D.A."/>
            <person name="Barker D."/>
            <person name="Barsanti P."/>
            <person name="Batterham P."/>
            <person name="Batzoglou S."/>
            <person name="Begun D."/>
            <person name="Bhutkar A."/>
            <person name="Blanco E."/>
            <person name="Bosak S.A."/>
            <person name="Bradley R.K."/>
            <person name="Brand A.D."/>
            <person name="Brent M.R."/>
            <person name="Brooks A.N."/>
            <person name="Brown R.H."/>
            <person name="Butlin R.K."/>
            <person name="Caggese C."/>
            <person name="Calvi B.R."/>
            <person name="Bernardo de Carvalho A."/>
            <person name="Caspi A."/>
            <person name="Castrezana S."/>
            <person name="Celniker S.E."/>
            <person name="Chang J.L."/>
            <person name="Chapple C."/>
            <person name="Chatterji S."/>
            <person name="Chinwalla A."/>
            <person name="Civetta A."/>
            <person name="Clifton S.W."/>
            <person name="Comeron J.M."/>
            <person name="Costello J.C."/>
            <person name="Coyne J.A."/>
            <person name="Daub J."/>
            <person name="David R.G."/>
            <person name="Delcher A.L."/>
            <person name="Delehaunty K."/>
            <person name="Do C.B."/>
            <person name="Ebling H."/>
            <person name="Edwards K."/>
            <person name="Eickbush T."/>
            <person name="Evans J.D."/>
            <person name="Filipski A."/>
            <person name="Findeiss S."/>
            <person name="Freyhult E."/>
            <person name="Fulton L."/>
            <person name="Fulton R."/>
            <person name="Garcia A.C."/>
            <person name="Gardiner A."/>
            <person name="Garfield D.A."/>
            <person name="Garvin B.E."/>
            <person name="Gibson G."/>
            <person name="Gilbert D."/>
            <person name="Gnerre S."/>
            <person name="Godfrey J."/>
            <person name="Good R."/>
            <person name="Gotea V."/>
            <person name="Gravely B."/>
            <person name="Greenberg A.J."/>
            <person name="Griffiths-Jones S."/>
            <person name="Gross S."/>
            <person name="Guigo R."/>
            <person name="Gustafson E.A."/>
            <person name="Haerty W."/>
            <person name="Hahn M.W."/>
            <person name="Halligan D.L."/>
            <person name="Halpern A.L."/>
            <person name="Halter G.M."/>
            <person name="Han M.V."/>
            <person name="Heger A."/>
            <person name="Hillier L."/>
            <person name="Hinrichs A.S."/>
            <person name="Holmes I."/>
            <person name="Hoskins R.A."/>
            <person name="Hubisz M.J."/>
            <person name="Hultmark D."/>
            <person name="Huntley M.A."/>
            <person name="Jaffe D.B."/>
            <person name="Jagadeeshan S."/>
            <person name="Jeck W.R."/>
            <person name="Johnson J."/>
            <person name="Jones C.D."/>
            <person name="Jordan W.C."/>
            <person name="Karpen G.H."/>
            <person name="Kataoka E."/>
            <person name="Keightley P.D."/>
            <person name="Kheradpour P."/>
            <person name="Kirkness E.F."/>
            <person name="Koerich L.B."/>
            <person name="Kristiansen K."/>
            <person name="Kudrna D."/>
            <person name="Kulathinal R.J."/>
            <person name="Kumar S."/>
            <person name="Kwok R."/>
            <person name="Lander E."/>
            <person name="Langley C.H."/>
            <person name="Lapoint R."/>
            <person name="Lazzaro B.P."/>
            <person name="Lee S.J."/>
            <person name="Levesque L."/>
            <person name="Li R."/>
            <person name="Lin C.F."/>
            <person name="Lin M.F."/>
            <person name="Lindblad-Toh K."/>
            <person name="Llopart A."/>
            <person name="Long M."/>
            <person name="Low L."/>
            <person name="Lozovsky E."/>
            <person name="Lu J."/>
            <person name="Luo M."/>
            <person name="Machado C.A."/>
            <person name="Makalowski W."/>
            <person name="Marzo M."/>
            <person name="Matsuda M."/>
            <person name="Matzkin L."/>
            <person name="McAllister B."/>
            <person name="McBride C.S."/>
            <person name="McKernan B."/>
            <person name="McKernan K."/>
            <person name="Mendez-Lago M."/>
            <person name="Minx P."/>
            <person name="Mollenhauer M.U."/>
            <person name="Montooth K."/>
            <person name="Mount S.M."/>
            <person name="Mu X."/>
            <person name="Myers E."/>
            <person name="Negre B."/>
            <person name="Newfeld S."/>
            <person name="Nielsen R."/>
            <person name="Noor M.A."/>
            <person name="O'Grady P."/>
            <person name="Pachter L."/>
            <person name="Papaceit M."/>
            <person name="Parisi M.J."/>
            <person name="Parisi M."/>
            <person name="Parts L."/>
            <person name="Pedersen J.S."/>
            <person name="Pesole G."/>
            <person name="Phillippy A.M."/>
            <person name="Ponting C.P."/>
            <person name="Pop M."/>
            <person name="Porcelli D."/>
            <person name="Powell J.R."/>
            <person name="Prohaska S."/>
            <person name="Pruitt K."/>
            <person name="Puig M."/>
            <person name="Quesneville H."/>
            <person name="Ram K.R."/>
            <person name="Rand D."/>
            <person name="Rasmussen M.D."/>
            <person name="Reed L.K."/>
            <person name="Reenan R."/>
            <person name="Reily A."/>
            <person name="Remington K.A."/>
            <person name="Rieger T.T."/>
            <person name="Ritchie M.G."/>
            <person name="Robin C."/>
            <person name="Rogers Y.H."/>
            <person name="Rohde C."/>
            <person name="Rozas J."/>
            <person name="Rubenfield M.J."/>
            <person name="Ruiz A."/>
            <person name="Russo S."/>
            <person name="Salzberg S.L."/>
            <person name="Sanchez-Gracia A."/>
            <person name="Saranga D.J."/>
            <person name="Sato H."/>
            <person name="Schaeffer S.W."/>
            <person name="Schatz M.C."/>
            <person name="Schlenke T."/>
            <person name="Schwartz R."/>
            <person name="Segarra C."/>
            <person name="Singh R.S."/>
            <person name="Sirot L."/>
            <person name="Sirota M."/>
            <person name="Sisneros N.B."/>
            <person name="Smith C.D."/>
            <person name="Smith T.F."/>
            <person name="Spieth J."/>
            <person name="Stage D.E."/>
            <person name="Stark A."/>
            <person name="Stephan W."/>
            <person name="Strausberg R.L."/>
            <person name="Strempel S."/>
            <person name="Sturgill D."/>
            <person name="Sutton G."/>
            <person name="Sutton G.G."/>
            <person name="Tao W."/>
            <person name="Teichmann S."/>
            <person name="Tobari Y.N."/>
            <person name="Tomimura Y."/>
            <person name="Tsolas J.M."/>
            <person name="Valente V.L."/>
            <person name="Venter E."/>
            <person name="Venter J.C."/>
            <person name="Vicario S."/>
            <person name="Vieira F.G."/>
            <person name="Vilella A.J."/>
            <person name="Villasante A."/>
            <person name="Walenz B."/>
            <person name="Wang J."/>
            <person name="Wasserman M."/>
            <person name="Watts T."/>
            <person name="Wilson D."/>
            <person name="Wilson R.K."/>
            <person name="Wing R.A."/>
            <person name="Wolfner M.F."/>
            <person name="Wong A."/>
            <person name="Wong G.K."/>
            <person name="Wu C.I."/>
            <person name="Wu G."/>
            <person name="Yamamoto D."/>
            <person name="Yang H.P."/>
            <person name="Yang S.P."/>
            <person name="Yorke J.A."/>
            <person name="Yoshida K."/>
            <person name="Zdobnov E."/>
            <person name="Zhang P."/>
            <person name="Zhang Y."/>
            <person name="Zimin A.V."/>
            <person name="Baldwin J."/>
            <person name="Abdouelleil A."/>
            <person name="Abdulkadir J."/>
            <person name="Abebe A."/>
            <person name="Abera B."/>
            <person name="Abreu J."/>
            <person name="Acer S.C."/>
            <person name="Aftuck L."/>
            <person name="Alexander A."/>
            <person name="An P."/>
            <person name="Anderson E."/>
            <person name="Anderson S."/>
            <person name="Arachi H."/>
            <person name="Azer M."/>
            <person name="Bachantsang P."/>
            <person name="Barry A."/>
            <person name="Bayul T."/>
            <person name="Berlin A."/>
            <person name="Bessette D."/>
            <person name="Bloom T."/>
            <person name="Blye J."/>
            <person name="Boguslavskiy L."/>
            <person name="Bonnet C."/>
            <person name="Boukhgalter B."/>
            <person name="Bourzgui I."/>
            <person name="Brown A."/>
            <person name="Cahill P."/>
            <person name="Channer S."/>
            <person name="Cheshatsang Y."/>
            <person name="Chuda L."/>
            <person name="Citroen M."/>
            <person name="Collymore A."/>
            <person name="Cooke P."/>
            <person name="Costello M."/>
            <person name="D'Aco K."/>
            <person name="Daza R."/>
            <person name="De Haan G."/>
            <person name="DeGray S."/>
            <person name="DeMaso C."/>
            <person name="Dhargay N."/>
            <person name="Dooley K."/>
            <person name="Dooley E."/>
            <person name="Doricent M."/>
            <person name="Dorje P."/>
            <person name="Dorjee K."/>
            <person name="Dupes A."/>
            <person name="Elong R."/>
            <person name="Falk J."/>
            <person name="Farina A."/>
            <person name="Faro S."/>
            <person name="Ferguson D."/>
            <person name="Fisher S."/>
            <person name="Foley C.D."/>
            <person name="Franke A."/>
            <person name="Friedrich D."/>
            <person name="Gadbois L."/>
            <person name="Gearin G."/>
            <person name="Gearin C.R."/>
            <person name="Giannoukos G."/>
            <person name="Goode T."/>
            <person name="Graham J."/>
            <person name="Grandbois E."/>
            <person name="Grewal S."/>
            <person name="Gyaltsen K."/>
            <person name="Hafez N."/>
            <person name="Hagos B."/>
            <person name="Hall J."/>
            <person name="Henson C."/>
            <person name="Hollinger A."/>
            <person name="Honan T."/>
            <person name="Huard M.D."/>
            <person name="Hughes L."/>
            <person name="Hurhula B."/>
            <person name="Husby M.E."/>
            <person name="Kamat A."/>
            <person name="Kanga B."/>
            <person name="Kashin S."/>
            <person name="Khazanovich D."/>
            <person name="Kisner P."/>
            <person name="Lance K."/>
            <person name="Lara M."/>
            <person name="Lee W."/>
            <person name="Lennon N."/>
            <person name="Letendre F."/>
            <person name="LeVine R."/>
            <person name="Lipovsky A."/>
            <person name="Liu X."/>
            <person name="Liu J."/>
            <person name="Liu S."/>
            <person name="Lokyitsang T."/>
            <person name="Lokyitsang Y."/>
            <person name="Lubonja R."/>
            <person name="Lui A."/>
            <person name="MacDonald P."/>
            <person name="Magnisalis V."/>
            <person name="Maru K."/>
            <person name="Matthews C."/>
            <person name="McCusker W."/>
            <person name="McDonough S."/>
            <person name="Mehta T."/>
            <person name="Meldrim J."/>
            <person name="Meneus L."/>
            <person name="Mihai O."/>
            <person name="Mihalev A."/>
            <person name="Mihova T."/>
            <person name="Mittelman R."/>
            <person name="Mlenga V."/>
            <person name="Montmayeur A."/>
            <person name="Mulrain L."/>
            <person name="Navidi A."/>
            <person name="Naylor J."/>
            <person name="Negash T."/>
            <person name="Nguyen T."/>
            <person name="Nguyen N."/>
            <person name="Nicol R."/>
            <person name="Norbu C."/>
            <person name="Norbu N."/>
            <person name="Novod N."/>
            <person name="O'Neill B."/>
            <person name="Osman S."/>
            <person name="Markiewicz E."/>
            <person name="Oyono O.L."/>
            <person name="Patti C."/>
            <person name="Phunkhang P."/>
            <person name="Pierre F."/>
            <person name="Priest M."/>
            <person name="Raghuraman S."/>
            <person name="Rege F."/>
            <person name="Reyes R."/>
            <person name="Rise C."/>
            <person name="Rogov P."/>
            <person name="Ross K."/>
            <person name="Ryan E."/>
            <person name="Settipalli S."/>
            <person name="Shea T."/>
            <person name="Sherpa N."/>
            <person name="Shi L."/>
            <person name="Shih D."/>
            <person name="Sparrow T."/>
            <person name="Spaulding J."/>
            <person name="Stalker J."/>
            <person name="Stange-Thomann N."/>
            <person name="Stavropoulos S."/>
            <person name="Stone C."/>
            <person name="Strader C."/>
            <person name="Tesfaye S."/>
            <person name="Thomson T."/>
            <person name="Thoulutsang Y."/>
            <person name="Thoulutsang D."/>
            <person name="Topham K."/>
            <person name="Topping I."/>
            <person name="Tsamla T."/>
            <person name="Vassiliev H."/>
            <person name="Vo A."/>
            <person name="Wangchuk T."/>
            <person name="Wangdi T."/>
            <person name="Weiand M."/>
            <person name="Wilkinson J."/>
            <person name="Wilson A."/>
            <person name="Yadav S."/>
            <person name="Young G."/>
            <person name="Yu Q."/>
            <person name="Zembek L."/>
            <person name="Zhong D."/>
            <person name="Zimmer A."/>
            <person name="Zwirko Z."/>
            <person name="Jaffe D.B."/>
            <person name="Alvarez P."/>
            <person name="Brockman W."/>
            <person name="Butler J."/>
            <person name="Chin C."/>
            <person name="Gnerre S."/>
            <person name="Grabherr M."/>
            <person name="Kleber M."/>
            <person name="Mauceli E."/>
            <person name="MacCallum I."/>
        </authorList>
    </citation>
    <scope>NUCLEOTIDE SEQUENCE [LARGE SCALE GENOMIC DNA]</scope>
    <source>
        <strain evidence="10">Tucson 14024-0371.13</strain>
    </source>
</reference>
<dbReference type="GeneID" id="6497908"/>
<gene>
    <name evidence="9" type="primary">Dana\GF15095</name>
    <name evidence="9" type="synonym">dana_GLEANR_15862</name>
    <name evidence="9" type="ORF">GF15095</name>
</gene>
<evidence type="ECO:0000256" key="7">
    <source>
        <dbReference type="SAM" id="MobiDB-lite"/>
    </source>
</evidence>
<proteinExistence type="inferred from homology"/>
<evidence type="ECO:0000256" key="6">
    <source>
        <dbReference type="ARBA" id="ARBA00029555"/>
    </source>
</evidence>
<evidence type="ECO:0000256" key="2">
    <source>
        <dbReference type="ARBA" id="ARBA00022490"/>
    </source>
</evidence>
<dbReference type="FunCoup" id="A0A0P8ZEL6">
    <property type="interactions" value="7"/>
</dbReference>
<feature type="region of interest" description="Disordered" evidence="7">
    <location>
        <begin position="17"/>
        <end position="74"/>
    </location>
</feature>
<evidence type="ECO:0000313" key="10">
    <source>
        <dbReference type="Proteomes" id="UP000007801"/>
    </source>
</evidence>
<evidence type="ECO:0000256" key="4">
    <source>
        <dbReference type="ARBA" id="ARBA00023273"/>
    </source>
</evidence>
<dbReference type="OrthoDB" id="567787at2759"/>
<name>A0A0P8ZEL6_DROAN</name>
<dbReference type="KEGG" id="dan:6497908"/>
<evidence type="ECO:0000256" key="1">
    <source>
        <dbReference type="ARBA" id="ARBA00004430"/>
    </source>
</evidence>
<organism evidence="9 10">
    <name type="scientific">Drosophila ananassae</name>
    <name type="common">Fruit fly</name>
    <dbReference type="NCBI Taxonomy" id="7217"/>
    <lineage>
        <taxon>Eukaryota</taxon>
        <taxon>Metazoa</taxon>
        <taxon>Ecdysozoa</taxon>
        <taxon>Arthropoda</taxon>
        <taxon>Hexapoda</taxon>
        <taxon>Insecta</taxon>
        <taxon>Pterygota</taxon>
        <taxon>Neoptera</taxon>
        <taxon>Endopterygota</taxon>
        <taxon>Diptera</taxon>
        <taxon>Brachycera</taxon>
        <taxon>Muscomorpha</taxon>
        <taxon>Ephydroidea</taxon>
        <taxon>Drosophilidae</taxon>
        <taxon>Drosophila</taxon>
        <taxon>Sophophora</taxon>
    </lineage>
</organism>
<dbReference type="InterPro" id="IPR032840">
    <property type="entry name" value="CFAP91_dom"/>
</dbReference>
<keyword evidence="10" id="KW-1185">Reference proteome</keyword>
<evidence type="ECO:0000256" key="5">
    <source>
        <dbReference type="ARBA" id="ARBA00029468"/>
    </source>
</evidence>
<dbReference type="InterPro" id="IPR026720">
    <property type="entry name" value="CFAP91"/>
</dbReference>
<dbReference type="InParanoid" id="A0A0P8ZEL6"/>
<dbReference type="PANTHER" id="PTHR22455:SF10">
    <property type="entry name" value="CILIA- AND FLAGELLA-ASSOCIATED PROTEIN 91"/>
    <property type="match status" value="1"/>
</dbReference>
<keyword evidence="4" id="KW-0966">Cell projection</keyword>
<evidence type="ECO:0000313" key="9">
    <source>
        <dbReference type="EMBL" id="KPU73123.1"/>
    </source>
</evidence>